<gene>
    <name evidence="8" type="ORF">P7D43_04140</name>
</gene>
<keyword evidence="6" id="KW-1133">Transmembrane helix</keyword>
<proteinExistence type="predicted"/>
<protein>
    <submittedName>
        <fullName evidence="8">MucBP domain-containing protein</fullName>
    </submittedName>
</protein>
<dbReference type="Pfam" id="PF00746">
    <property type="entry name" value="Gram_pos_anchor"/>
    <property type="match status" value="1"/>
</dbReference>
<dbReference type="Pfam" id="PF06458">
    <property type="entry name" value="MucBP"/>
    <property type="match status" value="6"/>
</dbReference>
<evidence type="ECO:0000256" key="2">
    <source>
        <dbReference type="ARBA" id="ARBA00022525"/>
    </source>
</evidence>
<dbReference type="EMBL" id="JARPWH010000009">
    <property type="protein sequence ID" value="MDT2401551.1"/>
    <property type="molecule type" value="Genomic_DNA"/>
</dbReference>
<sequence>MIYTKAVKEQGIVLAQYQDESGKPLIGDEVMTGEVGSEYTTTQKVIDGYVFKEVVGTPSGKYVLGITKVVYVYTKIPAEQGKVIVHYQDEEQNSLSPDVELTGDIDDIYTAEVKPFDDYVLKGIEGNVSGKFTAQDQEVTLIYAKKGSGTEKGVLIVDYQDETGHPLLNSEVTIGEIDEDYETTQKDIEGYTFKEVQGNVTGKYVDGITRVTYIYTKDKEPEKLGNLTIKYQDEKGEKLAEDFTDSQPIGTSIPLEQLNKTFENYEFKEIKGFTSGVYTAEDQEITVIYRKLTGKAIVNHISDSGKVLANPVLMSGDVGDGYESAKKEFKGYKFKETLGNSTGIYTSELQIVTYIYSNKATIRILYVDEQGNELAPAEQKIGIIGDKYETQAQAIDGWTVKETPKNAKGNYQETEQTITYVYLKENKPAANIESDTTGNGGENTNNSNASITTYRSTKILPNAGGSTTATSKVLPRTGEQKNNTTILTVFGLLLLTIACVGAIKRRRA</sequence>
<evidence type="ECO:0000256" key="6">
    <source>
        <dbReference type="SAM" id="Phobius"/>
    </source>
</evidence>
<evidence type="ECO:0000256" key="4">
    <source>
        <dbReference type="ARBA" id="ARBA00022737"/>
    </source>
</evidence>
<feature type="transmembrane region" description="Helical" evidence="6">
    <location>
        <begin position="485"/>
        <end position="503"/>
    </location>
</feature>
<keyword evidence="6" id="KW-0812">Transmembrane</keyword>
<comment type="caution">
    <text evidence="8">The sequence shown here is derived from an EMBL/GenBank/DDBJ whole genome shotgun (WGS) entry which is preliminary data.</text>
</comment>
<accession>A0AAW8RPQ1</accession>
<dbReference type="PROSITE" id="PS50847">
    <property type="entry name" value="GRAM_POS_ANCHORING"/>
    <property type="match status" value="1"/>
</dbReference>
<keyword evidence="5" id="KW-0572">Peptidoglycan-anchor</keyword>
<evidence type="ECO:0000256" key="5">
    <source>
        <dbReference type="ARBA" id="ARBA00023088"/>
    </source>
</evidence>
<keyword evidence="4" id="KW-0677">Repeat</keyword>
<evidence type="ECO:0000313" key="8">
    <source>
        <dbReference type="EMBL" id="MDT2401551.1"/>
    </source>
</evidence>
<evidence type="ECO:0000313" key="9">
    <source>
        <dbReference type="Proteomes" id="UP001260773"/>
    </source>
</evidence>
<organism evidence="8 9">
    <name type="scientific">Enterococcus avium</name>
    <name type="common">Streptococcus avium</name>
    <dbReference type="NCBI Taxonomy" id="33945"/>
    <lineage>
        <taxon>Bacteria</taxon>
        <taxon>Bacillati</taxon>
        <taxon>Bacillota</taxon>
        <taxon>Bacilli</taxon>
        <taxon>Lactobacillales</taxon>
        <taxon>Enterococcaceae</taxon>
        <taxon>Enterococcus</taxon>
    </lineage>
</organism>
<keyword evidence="2" id="KW-0964">Secreted</keyword>
<evidence type="ECO:0000256" key="1">
    <source>
        <dbReference type="ARBA" id="ARBA00022512"/>
    </source>
</evidence>
<evidence type="ECO:0000259" key="7">
    <source>
        <dbReference type="PROSITE" id="PS50847"/>
    </source>
</evidence>
<evidence type="ECO:0000256" key="3">
    <source>
        <dbReference type="ARBA" id="ARBA00022729"/>
    </source>
</evidence>
<dbReference type="Proteomes" id="UP001260773">
    <property type="component" value="Unassembled WGS sequence"/>
</dbReference>
<dbReference type="InterPro" id="IPR019931">
    <property type="entry name" value="LPXTG_anchor"/>
</dbReference>
<name>A0AAW8RPQ1_ENTAV</name>
<dbReference type="NCBIfam" id="TIGR01167">
    <property type="entry name" value="LPXTG_anchor"/>
    <property type="match status" value="1"/>
</dbReference>
<reference evidence="8" key="1">
    <citation type="submission" date="2023-03" db="EMBL/GenBank/DDBJ databases">
        <authorList>
            <person name="Shen W."/>
            <person name="Cai J."/>
        </authorList>
    </citation>
    <scope>NUCLEOTIDE SEQUENCE</scope>
    <source>
        <strain evidence="8">P33-2</strain>
    </source>
</reference>
<dbReference type="Gene3D" id="3.10.20.320">
    <property type="entry name" value="Putative peptidoglycan bound protein (lpxtg motif)"/>
    <property type="match status" value="6"/>
</dbReference>
<dbReference type="AlphaFoldDB" id="A0AAW8RPQ1"/>
<keyword evidence="6" id="KW-0472">Membrane</keyword>
<keyword evidence="3" id="KW-0732">Signal</keyword>
<dbReference type="InterPro" id="IPR009459">
    <property type="entry name" value="MucBP_dom"/>
</dbReference>
<keyword evidence="1" id="KW-0134">Cell wall</keyword>
<feature type="domain" description="Gram-positive cocci surface proteins LPxTG" evidence="7">
    <location>
        <begin position="474"/>
        <end position="508"/>
    </location>
</feature>